<evidence type="ECO:0000256" key="2">
    <source>
        <dbReference type="ARBA" id="ARBA00023015"/>
    </source>
</evidence>
<dbReference type="EMBL" id="WLZY01000013">
    <property type="protein sequence ID" value="NDL60582.1"/>
    <property type="molecule type" value="Genomic_DNA"/>
</dbReference>
<dbReference type="Proteomes" id="UP000460435">
    <property type="component" value="Unassembled WGS sequence"/>
</dbReference>
<evidence type="ECO:0000256" key="3">
    <source>
        <dbReference type="ARBA" id="ARBA00023125"/>
    </source>
</evidence>
<dbReference type="PANTHER" id="PTHR30055">
    <property type="entry name" value="HTH-TYPE TRANSCRIPTIONAL REGULATOR RUTR"/>
    <property type="match status" value="1"/>
</dbReference>
<dbReference type="PROSITE" id="PS50977">
    <property type="entry name" value="HTH_TETR_2"/>
    <property type="match status" value="1"/>
</dbReference>
<dbReference type="SUPFAM" id="SSF46689">
    <property type="entry name" value="Homeodomain-like"/>
    <property type="match status" value="1"/>
</dbReference>
<evidence type="ECO:0000256" key="5">
    <source>
        <dbReference type="PROSITE-ProRule" id="PRU00335"/>
    </source>
</evidence>
<feature type="DNA-binding region" description="H-T-H motif" evidence="5">
    <location>
        <begin position="33"/>
        <end position="52"/>
    </location>
</feature>
<dbReference type="InterPro" id="IPR009057">
    <property type="entry name" value="Homeodomain-like_sf"/>
</dbReference>
<dbReference type="SUPFAM" id="SSF48498">
    <property type="entry name" value="Tetracyclin repressor-like, C-terminal domain"/>
    <property type="match status" value="1"/>
</dbReference>
<comment type="caution">
    <text evidence="7">The sequence shown here is derived from an EMBL/GenBank/DDBJ whole genome shotgun (WGS) entry which is preliminary data.</text>
</comment>
<dbReference type="AlphaFoldDB" id="A0A7K3MC92"/>
<keyword evidence="1" id="KW-0678">Repressor</keyword>
<accession>A0A7K3MC92</accession>
<dbReference type="InterPro" id="IPR039538">
    <property type="entry name" value="BetI_C"/>
</dbReference>
<organism evidence="7 8">
    <name type="scientific">Phytoactinopolyspora mesophila</name>
    <dbReference type="NCBI Taxonomy" id="2650750"/>
    <lineage>
        <taxon>Bacteria</taxon>
        <taxon>Bacillati</taxon>
        <taxon>Actinomycetota</taxon>
        <taxon>Actinomycetes</taxon>
        <taxon>Jiangellales</taxon>
        <taxon>Jiangellaceae</taxon>
        <taxon>Phytoactinopolyspora</taxon>
    </lineage>
</organism>
<proteinExistence type="predicted"/>
<protein>
    <submittedName>
        <fullName evidence="7">TetR family transcriptional regulator</fullName>
    </submittedName>
</protein>
<dbReference type="InterPro" id="IPR023772">
    <property type="entry name" value="DNA-bd_HTH_TetR-type_CS"/>
</dbReference>
<reference evidence="7 8" key="1">
    <citation type="submission" date="2019-11" db="EMBL/GenBank/DDBJ databases">
        <authorList>
            <person name="Li X.-J."/>
            <person name="Feng X.-M."/>
        </authorList>
    </citation>
    <scope>NUCLEOTIDE SEQUENCE [LARGE SCALE GENOMIC DNA]</scope>
    <source>
        <strain evidence="7 8">XMNu-373</strain>
    </source>
</reference>
<dbReference type="PRINTS" id="PR00455">
    <property type="entry name" value="HTHTETR"/>
</dbReference>
<keyword evidence="8" id="KW-1185">Reference proteome</keyword>
<dbReference type="PROSITE" id="PS01081">
    <property type="entry name" value="HTH_TETR_1"/>
    <property type="match status" value="1"/>
</dbReference>
<evidence type="ECO:0000256" key="1">
    <source>
        <dbReference type="ARBA" id="ARBA00022491"/>
    </source>
</evidence>
<dbReference type="Pfam" id="PF00440">
    <property type="entry name" value="TetR_N"/>
    <property type="match status" value="1"/>
</dbReference>
<evidence type="ECO:0000256" key="4">
    <source>
        <dbReference type="ARBA" id="ARBA00023163"/>
    </source>
</evidence>
<dbReference type="RefSeq" id="WP_162453301.1">
    <property type="nucleotide sequence ID" value="NZ_WLZY01000013.1"/>
</dbReference>
<evidence type="ECO:0000259" key="6">
    <source>
        <dbReference type="PROSITE" id="PS50977"/>
    </source>
</evidence>
<evidence type="ECO:0000313" key="7">
    <source>
        <dbReference type="EMBL" id="NDL60582.1"/>
    </source>
</evidence>
<dbReference type="InterPro" id="IPR050109">
    <property type="entry name" value="HTH-type_TetR-like_transc_reg"/>
</dbReference>
<name>A0A7K3MC92_9ACTN</name>
<keyword evidence="3 5" id="KW-0238">DNA-binding</keyword>
<sequence length="198" mass="21364">MPRVSQEHSDRRRQQILAAARRCFVREGFHQTSMTDIFAEAGLSAGAVYGHFGGKGEIITVIAEEVTGEVDRLVESIFTREPPLGLADAMRQGLEAASGFAFGEQGFARLAPQVWAEALRDDELLEMLRGRYSRIQGMISHLVAAEQRAGRVAAGADPDEVAKVLFGVIMGYILQGLFVGNVEASLYAGGLDALRGSP</sequence>
<gene>
    <name evidence="7" type="ORF">F7O44_26225</name>
</gene>
<feature type="domain" description="HTH tetR-type" evidence="6">
    <location>
        <begin position="10"/>
        <end position="70"/>
    </location>
</feature>
<keyword evidence="4" id="KW-0804">Transcription</keyword>
<dbReference type="InterPro" id="IPR001647">
    <property type="entry name" value="HTH_TetR"/>
</dbReference>
<dbReference type="Gene3D" id="1.10.357.10">
    <property type="entry name" value="Tetracycline Repressor, domain 2"/>
    <property type="match status" value="1"/>
</dbReference>
<dbReference type="GO" id="GO:0003700">
    <property type="term" value="F:DNA-binding transcription factor activity"/>
    <property type="evidence" value="ECO:0007669"/>
    <property type="project" value="TreeGrafter"/>
</dbReference>
<dbReference type="Pfam" id="PF13977">
    <property type="entry name" value="TetR_C_6"/>
    <property type="match status" value="1"/>
</dbReference>
<dbReference type="PANTHER" id="PTHR30055:SF234">
    <property type="entry name" value="HTH-TYPE TRANSCRIPTIONAL REGULATOR BETI"/>
    <property type="match status" value="1"/>
</dbReference>
<dbReference type="InterPro" id="IPR036271">
    <property type="entry name" value="Tet_transcr_reg_TetR-rel_C_sf"/>
</dbReference>
<keyword evidence="2" id="KW-0805">Transcription regulation</keyword>
<evidence type="ECO:0000313" key="8">
    <source>
        <dbReference type="Proteomes" id="UP000460435"/>
    </source>
</evidence>
<dbReference type="GO" id="GO:0000976">
    <property type="term" value="F:transcription cis-regulatory region binding"/>
    <property type="evidence" value="ECO:0007669"/>
    <property type="project" value="TreeGrafter"/>
</dbReference>